<keyword evidence="17" id="KW-1185">Reference proteome</keyword>
<keyword evidence="13" id="KW-0539">Nucleus</keyword>
<dbReference type="InterPro" id="IPR038566">
    <property type="entry name" value="Mediator_Med6_sf"/>
</dbReference>
<evidence type="ECO:0000256" key="5">
    <source>
        <dbReference type="ARBA" id="ARBA00020634"/>
    </source>
</evidence>
<feature type="region of interest" description="Disordered" evidence="15">
    <location>
        <begin position="272"/>
        <end position="466"/>
    </location>
</feature>
<dbReference type="Gene3D" id="1.20.5.340">
    <property type="match status" value="1"/>
</dbReference>
<dbReference type="Gene3D" id="3.10.450.580">
    <property type="entry name" value="Mediator complex, subunit Med6"/>
    <property type="match status" value="1"/>
</dbReference>
<sequence length="730" mass="80751">MARPADPLDEQVSRRPDVLDWWMNHADPGLGFPRYPMEERLIHRYFSETPFFDWQTKEGLAITQAGNDWENFRRVHTRQEFEEILAKRAGTEYHVDGELVPIPGAPAMCKMSKNGVWVVRKIDRPESQERSNNPQNPFPETEVLGTYYIVGENVYMAPSIGDVVGNRLLSAATSLSTFFDKAKTLPSFSPTTGEGSVAPGADPMSLRAGSVAPESQADGTKTSSSAHDSRLLAQSLQMAIQFGEEYTDENPLLGEPGAFKFTSSTAAVKKRKADEEAAAQKAREAKAAAAASASNSPAGSPKLEAEKAAPTPPAVFTDAKASATEKVKKEERRKRKRRGGKSLGPSAKPTKQEQTKLPRIGQELQRDGEEAQDAEEEGESTSSVQKQSEPTTVDGSFARPMKTDSTSNQTEPAPEKESAETTEHVEEKNVEGVLDSVPDPAQYQEEQEGAKEASPTLDGRKPLEEDIPNMSEDEHMPPIRAPHIDPPRHVHHFDTYGLVNSLVDSGWDNAQAITIMKSVRLMMADNMDLAREALVSKSMVENETYLFRAACAELRTEVTTRRKAEQEKMRTERTHLQHEVDILGQRLGQESGAMKDELKGMFDDRKMAVRNEQREMESKVHQLNYKITVDLQADSRSEIEGLRWVMTRRVIIALGVVVVMVIGSLRLASTQVAKEQEEEKKRKAALKAKAKDSEERRNEFIGGGLPSEKGIDGGQILIKDGDNPSFVSLG</sequence>
<dbReference type="PANTHER" id="PTHR14360">
    <property type="entry name" value="PROTEIN FMP32, MITOCHONDRIAL"/>
    <property type="match status" value="1"/>
</dbReference>
<dbReference type="STRING" id="1157616.A0A1Z5TCK9"/>
<evidence type="ECO:0000256" key="13">
    <source>
        <dbReference type="ARBA" id="ARBA00023242"/>
    </source>
</evidence>
<dbReference type="GO" id="GO:0003712">
    <property type="term" value="F:transcription coregulator activity"/>
    <property type="evidence" value="ECO:0007669"/>
    <property type="project" value="InterPro"/>
</dbReference>
<evidence type="ECO:0000256" key="10">
    <source>
        <dbReference type="ARBA" id="ARBA00023128"/>
    </source>
</evidence>
<dbReference type="GO" id="GO:0006357">
    <property type="term" value="P:regulation of transcription by RNA polymerase II"/>
    <property type="evidence" value="ECO:0007669"/>
    <property type="project" value="InterPro"/>
</dbReference>
<dbReference type="GO" id="GO:0016592">
    <property type="term" value="C:mediator complex"/>
    <property type="evidence" value="ECO:0007669"/>
    <property type="project" value="InterPro"/>
</dbReference>
<dbReference type="InterPro" id="IPR024461">
    <property type="entry name" value="CCDC90-like"/>
</dbReference>
<dbReference type="Proteomes" id="UP000194280">
    <property type="component" value="Unassembled WGS sequence"/>
</dbReference>
<dbReference type="PANTHER" id="PTHR14360:SF12">
    <property type="entry name" value="MOZ PROTEIN REPRESENTS A CHROMATIN-ASSOCIATED ACETYLTRANSFERASE"/>
    <property type="match status" value="1"/>
</dbReference>
<gene>
    <name evidence="16" type="ORF">BTJ68_05250</name>
</gene>
<dbReference type="Pfam" id="PF07798">
    <property type="entry name" value="CCDC90-like"/>
    <property type="match status" value="1"/>
</dbReference>
<evidence type="ECO:0000256" key="4">
    <source>
        <dbReference type="ARBA" id="ARBA00007526"/>
    </source>
</evidence>
<evidence type="ECO:0000256" key="1">
    <source>
        <dbReference type="ARBA" id="ARBA00004123"/>
    </source>
</evidence>
<feature type="compositionally biased region" description="Polar residues" evidence="15">
    <location>
        <begin position="380"/>
        <end position="394"/>
    </location>
</feature>
<feature type="compositionally biased region" description="Acidic residues" evidence="15">
    <location>
        <begin position="370"/>
        <end position="379"/>
    </location>
</feature>
<organism evidence="16 17">
    <name type="scientific">Hortaea werneckii EXF-2000</name>
    <dbReference type="NCBI Taxonomy" id="1157616"/>
    <lineage>
        <taxon>Eukaryota</taxon>
        <taxon>Fungi</taxon>
        <taxon>Dikarya</taxon>
        <taxon>Ascomycota</taxon>
        <taxon>Pezizomycotina</taxon>
        <taxon>Dothideomycetes</taxon>
        <taxon>Dothideomycetidae</taxon>
        <taxon>Mycosphaerellales</taxon>
        <taxon>Teratosphaeriaceae</taxon>
        <taxon>Hortaea</taxon>
    </lineage>
</organism>
<evidence type="ECO:0000256" key="9">
    <source>
        <dbReference type="ARBA" id="ARBA00023054"/>
    </source>
</evidence>
<protein>
    <recommendedName>
        <fullName evidence="5">Mediator of RNA polymerase II transcription subunit 6</fullName>
    </recommendedName>
    <alternativeName>
        <fullName evidence="14">Mediator complex subunit 6</fullName>
    </alternativeName>
</protein>
<evidence type="ECO:0000256" key="8">
    <source>
        <dbReference type="ARBA" id="ARBA00023015"/>
    </source>
</evidence>
<keyword evidence="8" id="KW-0805">Transcription regulation</keyword>
<feature type="compositionally biased region" description="Basic and acidic residues" evidence="15">
    <location>
        <begin position="689"/>
        <end position="699"/>
    </location>
</feature>
<evidence type="ECO:0000256" key="2">
    <source>
        <dbReference type="ARBA" id="ARBA00004173"/>
    </source>
</evidence>
<dbReference type="AlphaFoldDB" id="A0A1Z5TCK9"/>
<evidence type="ECO:0000256" key="3">
    <source>
        <dbReference type="ARBA" id="ARBA00004370"/>
    </source>
</evidence>
<keyword evidence="10" id="KW-0496">Mitochondrion</keyword>
<evidence type="ECO:0000256" key="15">
    <source>
        <dbReference type="SAM" id="MobiDB-lite"/>
    </source>
</evidence>
<feature type="region of interest" description="Disordered" evidence="15">
    <location>
        <begin position="683"/>
        <end position="730"/>
    </location>
</feature>
<evidence type="ECO:0000256" key="11">
    <source>
        <dbReference type="ARBA" id="ARBA00023136"/>
    </source>
</evidence>
<evidence type="ECO:0000256" key="6">
    <source>
        <dbReference type="ARBA" id="ARBA00022692"/>
    </source>
</evidence>
<evidence type="ECO:0000313" key="17">
    <source>
        <dbReference type="Proteomes" id="UP000194280"/>
    </source>
</evidence>
<keyword evidence="7" id="KW-1133">Transmembrane helix</keyword>
<dbReference type="InParanoid" id="A0A1Z5TCK9"/>
<keyword evidence="12" id="KW-0804">Transcription</keyword>
<dbReference type="GO" id="GO:0005739">
    <property type="term" value="C:mitochondrion"/>
    <property type="evidence" value="ECO:0007669"/>
    <property type="project" value="UniProtKB-SubCell"/>
</dbReference>
<keyword evidence="9" id="KW-0175">Coiled coil</keyword>
<dbReference type="GO" id="GO:0016020">
    <property type="term" value="C:membrane"/>
    <property type="evidence" value="ECO:0007669"/>
    <property type="project" value="UniProtKB-SubCell"/>
</dbReference>
<dbReference type="VEuPathDB" id="FungiDB:BTJ68_05250"/>
<evidence type="ECO:0000256" key="12">
    <source>
        <dbReference type="ARBA" id="ARBA00023163"/>
    </source>
</evidence>
<proteinExistence type="inferred from homology"/>
<feature type="compositionally biased region" description="Polar residues" evidence="15">
    <location>
        <begin position="217"/>
        <end position="227"/>
    </location>
</feature>
<evidence type="ECO:0000256" key="14">
    <source>
        <dbReference type="ARBA" id="ARBA00031259"/>
    </source>
</evidence>
<accession>A0A1Z5TCK9</accession>
<feature type="region of interest" description="Disordered" evidence="15">
    <location>
        <begin position="189"/>
        <end position="227"/>
    </location>
</feature>
<keyword evidence="11" id="KW-0472">Membrane</keyword>
<dbReference type="EMBL" id="MUNK01000073">
    <property type="protein sequence ID" value="OTA33601.1"/>
    <property type="molecule type" value="Genomic_DNA"/>
</dbReference>
<evidence type="ECO:0000313" key="16">
    <source>
        <dbReference type="EMBL" id="OTA33601.1"/>
    </source>
</evidence>
<comment type="similarity">
    <text evidence="4">Belongs to the Mediator complex subunit 6 family.</text>
</comment>
<comment type="caution">
    <text evidence="16">The sequence shown here is derived from an EMBL/GenBank/DDBJ whole genome shotgun (WGS) entry which is preliminary data.</text>
</comment>
<name>A0A1Z5TCK9_HORWE</name>
<feature type="compositionally biased region" description="Basic residues" evidence="15">
    <location>
        <begin position="331"/>
        <end position="340"/>
    </location>
</feature>
<dbReference type="Pfam" id="PF04934">
    <property type="entry name" value="Med6"/>
    <property type="match status" value="1"/>
</dbReference>
<keyword evidence="6" id="KW-0812">Transmembrane</keyword>
<dbReference type="InterPro" id="IPR007018">
    <property type="entry name" value="Mediator_Med6"/>
</dbReference>
<comment type="subcellular location">
    <subcellularLocation>
        <location evidence="3">Membrane</location>
    </subcellularLocation>
    <subcellularLocation>
        <location evidence="2">Mitochondrion</location>
    </subcellularLocation>
    <subcellularLocation>
        <location evidence="1">Nucleus</location>
    </subcellularLocation>
</comment>
<feature type="compositionally biased region" description="Basic and acidic residues" evidence="15">
    <location>
        <begin position="413"/>
        <end position="430"/>
    </location>
</feature>
<reference evidence="16 17" key="1">
    <citation type="submission" date="2017-01" db="EMBL/GenBank/DDBJ databases">
        <title>The recent genome duplication of the halophilic yeast Hortaea werneckii: insights from long-read sequencing.</title>
        <authorList>
            <person name="Sinha S."/>
            <person name="Flibotte S."/>
            <person name="Neira M."/>
            <person name="Lenassi M."/>
            <person name="Gostincar C."/>
            <person name="Stajich J.E."/>
            <person name="Nislow C.E."/>
        </authorList>
    </citation>
    <scope>NUCLEOTIDE SEQUENCE [LARGE SCALE GENOMIC DNA]</scope>
    <source>
        <strain evidence="16 17">EXF-2000</strain>
    </source>
</reference>
<evidence type="ECO:0000256" key="7">
    <source>
        <dbReference type="ARBA" id="ARBA00022989"/>
    </source>
</evidence>